<keyword evidence="3 6" id="KW-1133">Transmembrane helix</keyword>
<feature type="transmembrane region" description="Helical" evidence="6">
    <location>
        <begin position="380"/>
        <end position="400"/>
    </location>
</feature>
<dbReference type="InterPro" id="IPR005828">
    <property type="entry name" value="MFS_sugar_transport-like"/>
</dbReference>
<evidence type="ECO:0000256" key="3">
    <source>
        <dbReference type="ARBA" id="ARBA00022989"/>
    </source>
</evidence>
<evidence type="ECO:0000256" key="6">
    <source>
        <dbReference type="SAM" id="Phobius"/>
    </source>
</evidence>
<dbReference type="Pfam" id="PF00083">
    <property type="entry name" value="Sugar_tr"/>
    <property type="match status" value="1"/>
</dbReference>
<feature type="transmembrane region" description="Helical" evidence="6">
    <location>
        <begin position="351"/>
        <end position="368"/>
    </location>
</feature>
<feature type="domain" description="Major facilitator superfamily (MFS) profile" evidence="7">
    <location>
        <begin position="103"/>
        <end position="518"/>
    </location>
</feature>
<feature type="compositionally biased region" description="Basic and acidic residues" evidence="5">
    <location>
        <begin position="1"/>
        <end position="19"/>
    </location>
</feature>
<dbReference type="Proteomes" id="UP000318571">
    <property type="component" value="Chromosome 10"/>
</dbReference>
<dbReference type="OMA" id="ANDIICK"/>
<gene>
    <name evidence="8" type="ORF">TCAL_11029</name>
</gene>
<comment type="caution">
    <text evidence="8">The sequence shown here is derived from an EMBL/GenBank/DDBJ whole genome shotgun (WGS) entry which is preliminary data.</text>
</comment>
<organism evidence="8 9">
    <name type="scientific">Tigriopus californicus</name>
    <name type="common">Marine copepod</name>
    <dbReference type="NCBI Taxonomy" id="6832"/>
    <lineage>
        <taxon>Eukaryota</taxon>
        <taxon>Metazoa</taxon>
        <taxon>Ecdysozoa</taxon>
        <taxon>Arthropoda</taxon>
        <taxon>Crustacea</taxon>
        <taxon>Multicrustacea</taxon>
        <taxon>Hexanauplia</taxon>
        <taxon>Copepoda</taxon>
        <taxon>Harpacticoida</taxon>
        <taxon>Harpacticidae</taxon>
        <taxon>Tigriopus</taxon>
    </lineage>
</organism>
<evidence type="ECO:0000256" key="1">
    <source>
        <dbReference type="ARBA" id="ARBA00004141"/>
    </source>
</evidence>
<dbReference type="InterPro" id="IPR036259">
    <property type="entry name" value="MFS_trans_sf"/>
</dbReference>
<feature type="transmembrane region" description="Helical" evidence="6">
    <location>
        <begin position="176"/>
        <end position="199"/>
    </location>
</feature>
<sequence>MSENSDSKDLVSSDGKDASDSGTRNRVTFDDVLVELGEFGTYQKIFYFLFSVPFVVSSMQLLGWVFVGANLPHRCRFPDEPTDLETPGNFDFVSDTYVSVDGCSYINLISNETLTCDLGYIYDTSIIGDSVVKDWDLICDRKSWRATIGAAPMVGYLIGGLLTGYQSDKFGRKPTFISSIFLLFVSGLATAFVPGFFSFTLARSVVGYAIAGIDNTCFTMGLELVGPSKRTLAGIACWFFETSGLLCAVALAFLLSNNWRLLQICYSLPCIIFISYWWFAPESIRWLIGQGKREEAKHLIQKSAHMNKVNLSDGLIEDMENTLEEEMEEEESRTYTFVDLFRYPQMRIKSVIILICWLVCPALYYVLLLDQSEISTNPHIGFFITCAVQIPGYIFVIFTLERKTFGRKRSQCAYLLLTGLMLIVHPLVPEECYWLRISFSIFGRFCANCAYTVLNLYSAELYPTVVRGVGIGSSYVISRVGTILSPYLLLLGEMSPIIFGSGAFLAGISALLLPETLGKPLPETLLDGERMQRVILPFCKDSDNPLDTIKSAMQSEKSPFKRNLQRDDSKC</sequence>
<feature type="transmembrane region" description="Helical" evidence="6">
    <location>
        <begin position="232"/>
        <end position="255"/>
    </location>
</feature>
<evidence type="ECO:0000259" key="7">
    <source>
        <dbReference type="PROSITE" id="PS50850"/>
    </source>
</evidence>
<dbReference type="GO" id="GO:0022857">
    <property type="term" value="F:transmembrane transporter activity"/>
    <property type="evidence" value="ECO:0007669"/>
    <property type="project" value="InterPro"/>
</dbReference>
<dbReference type="InterPro" id="IPR005829">
    <property type="entry name" value="Sugar_transporter_CS"/>
</dbReference>
<comment type="subcellular location">
    <subcellularLocation>
        <location evidence="1">Membrane</location>
        <topology evidence="1">Multi-pass membrane protein</topology>
    </subcellularLocation>
</comment>
<accession>A0A553NDM7</accession>
<feature type="transmembrane region" description="Helical" evidence="6">
    <location>
        <begin position="412"/>
        <end position="428"/>
    </location>
</feature>
<feature type="region of interest" description="Disordered" evidence="5">
    <location>
        <begin position="1"/>
        <end position="22"/>
    </location>
</feature>
<feature type="transmembrane region" description="Helical" evidence="6">
    <location>
        <begin position="261"/>
        <end position="279"/>
    </location>
</feature>
<dbReference type="InterPro" id="IPR020846">
    <property type="entry name" value="MFS_dom"/>
</dbReference>
<evidence type="ECO:0000256" key="4">
    <source>
        <dbReference type="ARBA" id="ARBA00023136"/>
    </source>
</evidence>
<keyword evidence="9" id="KW-1185">Reference proteome</keyword>
<dbReference type="PROSITE" id="PS00216">
    <property type="entry name" value="SUGAR_TRANSPORT_1"/>
    <property type="match status" value="1"/>
</dbReference>
<evidence type="ECO:0000256" key="2">
    <source>
        <dbReference type="ARBA" id="ARBA00022692"/>
    </source>
</evidence>
<keyword evidence="2 6" id="KW-0812">Transmembrane</keyword>
<dbReference type="AlphaFoldDB" id="A0A553NDM7"/>
<proteinExistence type="predicted"/>
<dbReference type="STRING" id="6832.A0A553NDM7"/>
<keyword evidence="4 6" id="KW-0472">Membrane</keyword>
<dbReference type="PROSITE" id="PS50850">
    <property type="entry name" value="MFS"/>
    <property type="match status" value="1"/>
</dbReference>
<dbReference type="SUPFAM" id="SSF103473">
    <property type="entry name" value="MFS general substrate transporter"/>
    <property type="match status" value="1"/>
</dbReference>
<dbReference type="Gene3D" id="1.20.1250.20">
    <property type="entry name" value="MFS general substrate transporter like domains"/>
    <property type="match status" value="1"/>
</dbReference>
<evidence type="ECO:0000313" key="8">
    <source>
        <dbReference type="EMBL" id="TRY63543.1"/>
    </source>
</evidence>
<dbReference type="GO" id="GO:0016020">
    <property type="term" value="C:membrane"/>
    <property type="evidence" value="ECO:0007669"/>
    <property type="project" value="UniProtKB-SubCell"/>
</dbReference>
<reference evidence="8 9" key="1">
    <citation type="journal article" date="2018" name="Nat. Ecol. Evol.">
        <title>Genomic signatures of mitonuclear coevolution across populations of Tigriopus californicus.</title>
        <authorList>
            <person name="Barreto F.S."/>
            <person name="Watson E.T."/>
            <person name="Lima T.G."/>
            <person name="Willett C.S."/>
            <person name="Edmands S."/>
            <person name="Li W."/>
            <person name="Burton R.S."/>
        </authorList>
    </citation>
    <scope>NUCLEOTIDE SEQUENCE [LARGE SCALE GENOMIC DNA]</scope>
    <source>
        <strain evidence="8 9">San Diego</strain>
    </source>
</reference>
<dbReference type="EMBL" id="VCGU01000458">
    <property type="protein sequence ID" value="TRY63543.1"/>
    <property type="molecule type" value="Genomic_DNA"/>
</dbReference>
<protein>
    <recommendedName>
        <fullName evidence="7">Major facilitator superfamily (MFS) profile domain-containing protein</fullName>
    </recommendedName>
</protein>
<name>A0A553NDM7_TIGCA</name>
<feature type="transmembrane region" description="Helical" evidence="6">
    <location>
        <begin position="45"/>
        <end position="67"/>
    </location>
</feature>
<dbReference type="CDD" id="cd17317">
    <property type="entry name" value="MFS_SLC22"/>
    <property type="match status" value="1"/>
</dbReference>
<evidence type="ECO:0000256" key="5">
    <source>
        <dbReference type="SAM" id="MobiDB-lite"/>
    </source>
</evidence>
<evidence type="ECO:0000313" key="9">
    <source>
        <dbReference type="Proteomes" id="UP000318571"/>
    </source>
</evidence>
<dbReference type="PANTHER" id="PTHR24064">
    <property type="entry name" value="SOLUTE CARRIER FAMILY 22 MEMBER"/>
    <property type="match status" value="1"/>
</dbReference>